<keyword evidence="1" id="KW-1133">Transmembrane helix</keyword>
<sequence>MRATSAGGYVLIVSLGVLLVAAVVIAWIGWASAPGTEVPAAGYFALAIGVGFSLMVGFGLMALVFASSRLGYDEPAELITPNHVENERDCA</sequence>
<feature type="transmembrane region" description="Helical" evidence="1">
    <location>
        <begin position="42"/>
        <end position="66"/>
    </location>
</feature>
<proteinExistence type="predicted"/>
<evidence type="ECO:0000256" key="1">
    <source>
        <dbReference type="SAM" id="Phobius"/>
    </source>
</evidence>
<name>A0A418V1U5_RHOPL</name>
<dbReference type="OrthoDB" id="7632567at2"/>
<reference evidence="2 3" key="1">
    <citation type="submission" date="2018-09" db="EMBL/GenBank/DDBJ databases">
        <title>Draft genome sequence of Rhodopseudomonas palustris 2.1.18.</title>
        <authorList>
            <person name="Robertson S.L."/>
            <person name="Meyer T.E."/>
            <person name="Kyndt J.A."/>
        </authorList>
    </citation>
    <scope>NUCLEOTIDE SEQUENCE [LARGE SCALE GENOMIC DNA]</scope>
    <source>
        <strain evidence="2 3">2.1.18</strain>
    </source>
</reference>
<keyword evidence="1" id="KW-0472">Membrane</keyword>
<comment type="caution">
    <text evidence="2">The sequence shown here is derived from an EMBL/GenBank/DDBJ whole genome shotgun (WGS) entry which is preliminary data.</text>
</comment>
<dbReference type="Proteomes" id="UP000285523">
    <property type="component" value="Unassembled WGS sequence"/>
</dbReference>
<dbReference type="EMBL" id="QYYD01000021">
    <property type="protein sequence ID" value="RJF69839.1"/>
    <property type="molecule type" value="Genomic_DNA"/>
</dbReference>
<evidence type="ECO:0000313" key="2">
    <source>
        <dbReference type="EMBL" id="RJF69839.1"/>
    </source>
</evidence>
<feature type="transmembrane region" description="Helical" evidence="1">
    <location>
        <begin position="7"/>
        <end position="30"/>
    </location>
</feature>
<dbReference type="AlphaFoldDB" id="A0A418V1U5"/>
<protein>
    <submittedName>
        <fullName evidence="2">Uncharacterized protein</fullName>
    </submittedName>
</protein>
<organism evidence="2 3">
    <name type="scientific">Rhodopseudomonas palustris</name>
    <dbReference type="NCBI Taxonomy" id="1076"/>
    <lineage>
        <taxon>Bacteria</taxon>
        <taxon>Pseudomonadati</taxon>
        <taxon>Pseudomonadota</taxon>
        <taxon>Alphaproteobacteria</taxon>
        <taxon>Hyphomicrobiales</taxon>
        <taxon>Nitrobacteraceae</taxon>
        <taxon>Rhodopseudomonas</taxon>
    </lineage>
</organism>
<keyword evidence="1" id="KW-0812">Transmembrane</keyword>
<evidence type="ECO:0000313" key="3">
    <source>
        <dbReference type="Proteomes" id="UP000285523"/>
    </source>
</evidence>
<gene>
    <name evidence="2" type="ORF">D4Q52_19315</name>
</gene>
<accession>A0A418V1U5</accession>